<dbReference type="Pfam" id="PF18352">
    <property type="entry name" value="Gp138_N"/>
    <property type="match status" value="1"/>
</dbReference>
<dbReference type="InterPro" id="IPR041599">
    <property type="entry name" value="Gp138_N"/>
</dbReference>
<feature type="region of interest" description="Disordered" evidence="1">
    <location>
        <begin position="169"/>
        <end position="188"/>
    </location>
</feature>
<accession>A0A8S5LHI0</accession>
<reference evidence="3" key="1">
    <citation type="journal article" date="2021" name="Proc. Natl. Acad. Sci. U.S.A.">
        <title>A Catalog of Tens of Thousands of Viruses from Human Metagenomes Reveals Hidden Associations with Chronic Diseases.</title>
        <authorList>
            <person name="Tisza M.J."/>
            <person name="Buck C.B."/>
        </authorList>
    </citation>
    <scope>NUCLEOTIDE SEQUENCE</scope>
    <source>
        <strain evidence="3">Ctbwh6</strain>
    </source>
</reference>
<dbReference type="EMBL" id="BK015852">
    <property type="protein sequence ID" value="DAD69557.1"/>
    <property type="molecule type" value="Genomic_DNA"/>
</dbReference>
<evidence type="ECO:0000313" key="3">
    <source>
        <dbReference type="EMBL" id="DAD69557.1"/>
    </source>
</evidence>
<dbReference type="Gene3D" id="2.40.50.230">
    <property type="entry name" value="Gp5 N-terminal domain"/>
    <property type="match status" value="1"/>
</dbReference>
<sequence>MMQEFIEQIGKTARAATEEMHTALPGEIVSFDPGSGMATVQPKTKFKKPNGETMDFPAISGVPVQFPHSKGAAIAFPIKAGDSCMIIFSESALDYWQYGKETDTSLKFDLSNAMCIPGLSAEANDAMQEACGDNAVVIKVGGTTLKVGTDGVTITGKLTVSGEVTGSGVALSTHTHTGDSGGKTSPPG</sequence>
<dbReference type="InterPro" id="IPR037026">
    <property type="entry name" value="Vgr_OB-fold_dom_sf"/>
</dbReference>
<proteinExistence type="predicted"/>
<organism evidence="3">
    <name type="scientific">Myoviridae sp. ctbwh6</name>
    <dbReference type="NCBI Taxonomy" id="2827611"/>
    <lineage>
        <taxon>Viruses</taxon>
        <taxon>Duplodnaviria</taxon>
        <taxon>Heunggongvirae</taxon>
        <taxon>Uroviricota</taxon>
        <taxon>Caudoviricetes</taxon>
    </lineage>
</organism>
<protein>
    <submittedName>
        <fullName evidence="3">Baseplate protein</fullName>
    </submittedName>
</protein>
<feature type="domain" description="Phage protein Gp138 N-terminal" evidence="2">
    <location>
        <begin position="24"/>
        <end position="118"/>
    </location>
</feature>
<evidence type="ECO:0000259" key="2">
    <source>
        <dbReference type="Pfam" id="PF18352"/>
    </source>
</evidence>
<evidence type="ECO:0000256" key="1">
    <source>
        <dbReference type="SAM" id="MobiDB-lite"/>
    </source>
</evidence>
<name>A0A8S5LHI0_9CAUD</name>